<dbReference type="Gene3D" id="1.10.10.60">
    <property type="entry name" value="Homeodomain-like"/>
    <property type="match status" value="1"/>
</dbReference>
<accession>A0ABP1C088</accession>
<dbReference type="Proteomes" id="UP001497522">
    <property type="component" value="Chromosome 8"/>
</dbReference>
<gene>
    <name evidence="1" type="ORF">CSSPJE1EN2_LOCUS23011</name>
</gene>
<evidence type="ECO:0000313" key="2">
    <source>
        <dbReference type="Proteomes" id="UP001497522"/>
    </source>
</evidence>
<evidence type="ECO:0008006" key="3">
    <source>
        <dbReference type="Google" id="ProtNLM"/>
    </source>
</evidence>
<sequence>MRITLCQQKCRRPALTHGELKEWLWTTHGVCVTQATVSLTLKRSDELLAMAADTNVPPPRLALRTHQVVQYSQMELVFKHWFFEQ</sequence>
<protein>
    <recommendedName>
        <fullName evidence="3">Transposase</fullName>
    </recommendedName>
</protein>
<evidence type="ECO:0000313" key="1">
    <source>
        <dbReference type="EMBL" id="CAK9881655.1"/>
    </source>
</evidence>
<proteinExistence type="predicted"/>
<organism evidence="1 2">
    <name type="scientific">Sphagnum jensenii</name>
    <dbReference type="NCBI Taxonomy" id="128206"/>
    <lineage>
        <taxon>Eukaryota</taxon>
        <taxon>Viridiplantae</taxon>
        <taxon>Streptophyta</taxon>
        <taxon>Embryophyta</taxon>
        <taxon>Bryophyta</taxon>
        <taxon>Sphagnophytina</taxon>
        <taxon>Sphagnopsida</taxon>
        <taxon>Sphagnales</taxon>
        <taxon>Sphagnaceae</taxon>
        <taxon>Sphagnum</taxon>
    </lineage>
</organism>
<dbReference type="EMBL" id="OZ023709">
    <property type="protein sequence ID" value="CAK9881655.1"/>
    <property type="molecule type" value="Genomic_DNA"/>
</dbReference>
<keyword evidence="2" id="KW-1185">Reference proteome</keyword>
<name>A0ABP1C088_9BRYO</name>
<reference evidence="1" key="1">
    <citation type="submission" date="2024-03" db="EMBL/GenBank/DDBJ databases">
        <authorList>
            <consortium name="ELIXIR-Norway"/>
            <consortium name="Elixir Norway"/>
        </authorList>
    </citation>
    <scope>NUCLEOTIDE SEQUENCE</scope>
</reference>